<reference evidence="2 3" key="1">
    <citation type="journal article" date="2024" name="Commun. Biol.">
        <title>Comparative genomic analysis of thermophilic fungi reveals convergent evolutionary adaptations and gene losses.</title>
        <authorList>
            <person name="Steindorff A.S."/>
            <person name="Aguilar-Pontes M.V."/>
            <person name="Robinson A.J."/>
            <person name="Andreopoulos B."/>
            <person name="LaButti K."/>
            <person name="Kuo A."/>
            <person name="Mondo S."/>
            <person name="Riley R."/>
            <person name="Otillar R."/>
            <person name="Haridas S."/>
            <person name="Lipzen A."/>
            <person name="Grimwood J."/>
            <person name="Schmutz J."/>
            <person name="Clum A."/>
            <person name="Reid I.D."/>
            <person name="Moisan M.C."/>
            <person name="Butler G."/>
            <person name="Nguyen T.T.M."/>
            <person name="Dewar K."/>
            <person name="Conant G."/>
            <person name="Drula E."/>
            <person name="Henrissat B."/>
            <person name="Hansel C."/>
            <person name="Singer S."/>
            <person name="Hutchinson M.I."/>
            <person name="de Vries R.P."/>
            <person name="Natvig D.O."/>
            <person name="Powell A.J."/>
            <person name="Tsang A."/>
            <person name="Grigoriev I.V."/>
        </authorList>
    </citation>
    <scope>NUCLEOTIDE SEQUENCE [LARGE SCALE GENOMIC DNA]</scope>
    <source>
        <strain evidence="2 3">ATCC 22073</strain>
    </source>
</reference>
<dbReference type="EMBL" id="JAZGUE010000002">
    <property type="protein sequence ID" value="KAL2269637.1"/>
    <property type="molecule type" value="Genomic_DNA"/>
</dbReference>
<dbReference type="InterPro" id="IPR023393">
    <property type="entry name" value="START-like_dom_sf"/>
</dbReference>
<proteinExistence type="predicted"/>
<protein>
    <recommendedName>
        <fullName evidence="4">Coenzyme Q-binding protein COQ10 START domain-containing protein</fullName>
    </recommendedName>
</protein>
<keyword evidence="3" id="KW-1185">Reference proteome</keyword>
<dbReference type="GeneID" id="98122667"/>
<dbReference type="RefSeq" id="XP_070868361.1">
    <property type="nucleotide sequence ID" value="XM_071008023.1"/>
</dbReference>
<evidence type="ECO:0000313" key="3">
    <source>
        <dbReference type="Proteomes" id="UP001600064"/>
    </source>
</evidence>
<accession>A0ABR4DHA6</accession>
<feature type="compositionally biased region" description="Polar residues" evidence="1">
    <location>
        <begin position="1"/>
        <end position="11"/>
    </location>
</feature>
<feature type="region of interest" description="Disordered" evidence="1">
    <location>
        <begin position="1"/>
        <end position="24"/>
    </location>
</feature>
<comment type="caution">
    <text evidence="2">The sequence shown here is derived from an EMBL/GenBank/DDBJ whole genome shotgun (WGS) entry which is preliminary data.</text>
</comment>
<dbReference type="Proteomes" id="UP001600064">
    <property type="component" value="Unassembled WGS sequence"/>
</dbReference>
<gene>
    <name evidence="2" type="ORF">VTJ83DRAFT_1821</name>
</gene>
<evidence type="ECO:0000256" key="1">
    <source>
        <dbReference type="SAM" id="MobiDB-lite"/>
    </source>
</evidence>
<dbReference type="CDD" id="cd07822">
    <property type="entry name" value="SRPBCC_4"/>
    <property type="match status" value="1"/>
</dbReference>
<organism evidence="2 3">
    <name type="scientific">Remersonia thermophila</name>
    <dbReference type="NCBI Taxonomy" id="72144"/>
    <lineage>
        <taxon>Eukaryota</taxon>
        <taxon>Fungi</taxon>
        <taxon>Dikarya</taxon>
        <taxon>Ascomycota</taxon>
        <taxon>Pezizomycotina</taxon>
        <taxon>Sordariomycetes</taxon>
        <taxon>Sordariomycetidae</taxon>
        <taxon>Sordariales</taxon>
        <taxon>Sordariales incertae sedis</taxon>
        <taxon>Remersonia</taxon>
    </lineage>
</organism>
<dbReference type="SUPFAM" id="SSF55961">
    <property type="entry name" value="Bet v1-like"/>
    <property type="match status" value="1"/>
</dbReference>
<evidence type="ECO:0008006" key="4">
    <source>
        <dbReference type="Google" id="ProtNLM"/>
    </source>
</evidence>
<dbReference type="Gene3D" id="3.30.530.20">
    <property type="match status" value="1"/>
</dbReference>
<sequence length="223" mass="24432">MSDADSSTRASTGPPIPTPTYGPGGSLSFATTYTIRIHAAPRECLDAVLDASSYPQWNRFCRACTIDAQPDEGNESILRVGTCFTFDVHMALGPDEPVLPPAAKDQDPGQSGQPIALEVSVLSPISEDEEGRKGWRVAWRQRPGAVVPAWLLRSERVHEFVELVDSATGKVQTEYRCWETFYGPLAPVVKLTVGGKLEKAFEVWSKGLKWWVEEGGKGERNKG</sequence>
<name>A0ABR4DHA6_9PEZI</name>
<evidence type="ECO:0000313" key="2">
    <source>
        <dbReference type="EMBL" id="KAL2269637.1"/>
    </source>
</evidence>